<dbReference type="GO" id="GO:0003723">
    <property type="term" value="F:RNA binding"/>
    <property type="evidence" value="ECO:0007669"/>
    <property type="project" value="InterPro"/>
</dbReference>
<dbReference type="PANTHER" id="PTHR11142:SF0">
    <property type="entry name" value="TRNA PSEUDOURIDINE SYNTHASE-LIKE 1"/>
    <property type="match status" value="1"/>
</dbReference>
<evidence type="ECO:0000256" key="3">
    <source>
        <dbReference type="ARBA" id="ARBA00023235"/>
    </source>
</evidence>
<evidence type="ECO:0000256" key="2">
    <source>
        <dbReference type="ARBA" id="ARBA00022694"/>
    </source>
</evidence>
<dbReference type="GO" id="GO:0031119">
    <property type="term" value="P:tRNA pseudouridine synthesis"/>
    <property type="evidence" value="ECO:0007669"/>
    <property type="project" value="UniProtKB-UniRule"/>
</dbReference>
<dbReference type="Gene3D" id="3.30.70.660">
    <property type="entry name" value="Pseudouridine synthase I, catalytic domain, C-terminal subdomain"/>
    <property type="match status" value="1"/>
</dbReference>
<dbReference type="FunFam" id="3.30.70.580:FF:000001">
    <property type="entry name" value="tRNA pseudouridine synthase A"/>
    <property type="match status" value="1"/>
</dbReference>
<protein>
    <recommendedName>
        <fullName evidence="4">tRNA pseudouridine synthase A</fullName>
        <ecNumber evidence="4">5.4.99.12</ecNumber>
    </recommendedName>
    <alternativeName>
        <fullName evidence="4">tRNA pseudouridine(38-40) synthase</fullName>
    </alternativeName>
    <alternativeName>
        <fullName evidence="4">tRNA pseudouridylate synthase I</fullName>
    </alternativeName>
    <alternativeName>
        <fullName evidence="4">tRNA-uridine isomerase I</fullName>
    </alternativeName>
</protein>
<comment type="subunit">
    <text evidence="4">Homodimer.</text>
</comment>
<feature type="domain" description="Pseudouridine synthase I TruA alpha/beta" evidence="8">
    <location>
        <begin position="144"/>
        <end position="249"/>
    </location>
</feature>
<keyword evidence="10" id="KW-1185">Reference proteome</keyword>
<comment type="similarity">
    <text evidence="1 4 7">Belongs to the tRNA pseudouridine synthase TruA family.</text>
</comment>
<accession>A0A8J7ICE0</accession>
<evidence type="ECO:0000256" key="4">
    <source>
        <dbReference type="HAMAP-Rule" id="MF_00171"/>
    </source>
</evidence>
<evidence type="ECO:0000256" key="6">
    <source>
        <dbReference type="PIRSR" id="PIRSR001430-2"/>
    </source>
</evidence>
<dbReference type="Pfam" id="PF01416">
    <property type="entry name" value="PseudoU_synth_1"/>
    <property type="match status" value="2"/>
</dbReference>
<dbReference type="EC" id="5.4.99.12" evidence="4"/>
<dbReference type="RefSeq" id="WP_228847572.1">
    <property type="nucleotide sequence ID" value="NZ_JADCKQ010000002.1"/>
</dbReference>
<name>A0A8J7ICE0_9RHOB</name>
<dbReference type="InterPro" id="IPR020103">
    <property type="entry name" value="PsdUridine_synth_cat_dom_sf"/>
</dbReference>
<comment type="caution">
    <text evidence="4">Lacks conserved residue(s) required for the propagation of feature annotation.</text>
</comment>
<dbReference type="PANTHER" id="PTHR11142">
    <property type="entry name" value="PSEUDOURIDYLATE SYNTHASE"/>
    <property type="match status" value="1"/>
</dbReference>
<feature type="active site" description="Nucleophile" evidence="4 5">
    <location>
        <position position="52"/>
    </location>
</feature>
<sequence length="265" mass="29890">MAKYALKIEYDGKPFKGWQRQADQPSVQQAIEEALGKLEKNLPSIVTAGRTDTGVHALAQVAHCELQKPWQPFRLCEALNFHLKPDPVSIVDVARVDDDFSARFSAVERQYIYRILNRRAPATFHKGQVWRVPYMLDVEAMQDAANHLIGLHDFTTFRSTMCQAASPVKTIDEARVEVHETLEGREIQFHFRARSFLHNQIRSIVGTLERVGGGGWTPEDFKEVLDAADRQVCGPVAPPQGLYLSKVVYLEEVFKGEGSNSGRSR</sequence>
<dbReference type="PIRSF" id="PIRSF001430">
    <property type="entry name" value="tRNA_psdUrid_synth"/>
    <property type="match status" value="1"/>
</dbReference>
<dbReference type="InterPro" id="IPR001406">
    <property type="entry name" value="PsdUridine_synth_TruA"/>
</dbReference>
<dbReference type="InterPro" id="IPR020097">
    <property type="entry name" value="PsdUridine_synth_TruA_a/b_dom"/>
</dbReference>
<organism evidence="9 10">
    <name type="scientific">Halocynthiibacter styelae</name>
    <dbReference type="NCBI Taxonomy" id="2761955"/>
    <lineage>
        <taxon>Bacteria</taxon>
        <taxon>Pseudomonadati</taxon>
        <taxon>Pseudomonadota</taxon>
        <taxon>Alphaproteobacteria</taxon>
        <taxon>Rhodobacterales</taxon>
        <taxon>Paracoccaceae</taxon>
        <taxon>Halocynthiibacter</taxon>
    </lineage>
</organism>
<dbReference type="AlphaFoldDB" id="A0A8J7ICE0"/>
<dbReference type="EMBL" id="JADCKQ010000002">
    <property type="protein sequence ID" value="MBI1492659.1"/>
    <property type="molecule type" value="Genomic_DNA"/>
</dbReference>
<dbReference type="Gene3D" id="3.30.70.580">
    <property type="entry name" value="Pseudouridine synthase I, catalytic domain, N-terminal subdomain"/>
    <property type="match status" value="1"/>
</dbReference>
<evidence type="ECO:0000313" key="10">
    <source>
        <dbReference type="Proteomes" id="UP000640583"/>
    </source>
</evidence>
<gene>
    <name evidence="4 9" type="primary">truA</name>
    <name evidence="9" type="ORF">H1D41_03305</name>
</gene>
<keyword evidence="2 4" id="KW-0819">tRNA processing</keyword>
<reference evidence="9" key="1">
    <citation type="submission" date="2020-10" db="EMBL/GenBank/DDBJ databases">
        <title>Paenihalocynthiibacter styelae gen. nov., sp. nov., isolated from stalked sea squirt Styela clava.</title>
        <authorList>
            <person name="Kim Y.-O."/>
            <person name="Yoon J.-H."/>
        </authorList>
    </citation>
    <scope>NUCLEOTIDE SEQUENCE</scope>
    <source>
        <strain evidence="9">MYP1-1</strain>
    </source>
</reference>
<dbReference type="InterPro" id="IPR020095">
    <property type="entry name" value="PsdUridine_synth_TruA_C"/>
</dbReference>
<dbReference type="InterPro" id="IPR020094">
    <property type="entry name" value="TruA/RsuA/RluB/E/F_N"/>
</dbReference>
<dbReference type="HAMAP" id="MF_00171">
    <property type="entry name" value="TruA"/>
    <property type="match status" value="1"/>
</dbReference>
<keyword evidence="3 4" id="KW-0413">Isomerase</keyword>
<evidence type="ECO:0000256" key="1">
    <source>
        <dbReference type="ARBA" id="ARBA00009375"/>
    </source>
</evidence>
<comment type="catalytic activity">
    <reaction evidence="4 7">
        <text>uridine(38/39/40) in tRNA = pseudouridine(38/39/40) in tRNA</text>
        <dbReference type="Rhea" id="RHEA:22376"/>
        <dbReference type="Rhea" id="RHEA-COMP:10085"/>
        <dbReference type="Rhea" id="RHEA-COMP:10087"/>
        <dbReference type="ChEBI" id="CHEBI:65314"/>
        <dbReference type="ChEBI" id="CHEBI:65315"/>
        <dbReference type="EC" id="5.4.99.12"/>
    </reaction>
</comment>
<dbReference type="CDD" id="cd02570">
    <property type="entry name" value="PseudoU_synth_EcTruA"/>
    <property type="match status" value="1"/>
</dbReference>
<feature type="domain" description="Pseudouridine synthase I TruA alpha/beta" evidence="8">
    <location>
        <begin position="9"/>
        <end position="104"/>
    </location>
</feature>
<dbReference type="GO" id="GO:0160147">
    <property type="term" value="F:tRNA pseudouridine(38-40) synthase activity"/>
    <property type="evidence" value="ECO:0007669"/>
    <property type="project" value="UniProtKB-EC"/>
</dbReference>
<evidence type="ECO:0000259" key="8">
    <source>
        <dbReference type="Pfam" id="PF01416"/>
    </source>
</evidence>
<proteinExistence type="inferred from homology"/>
<feature type="binding site" evidence="4 6">
    <location>
        <position position="111"/>
    </location>
    <ligand>
        <name>substrate</name>
    </ligand>
</feature>
<dbReference type="SUPFAM" id="SSF55120">
    <property type="entry name" value="Pseudouridine synthase"/>
    <property type="match status" value="1"/>
</dbReference>
<evidence type="ECO:0000256" key="7">
    <source>
        <dbReference type="RuleBase" id="RU003792"/>
    </source>
</evidence>
<evidence type="ECO:0000313" key="9">
    <source>
        <dbReference type="EMBL" id="MBI1492659.1"/>
    </source>
</evidence>
<comment type="function">
    <text evidence="4">Formation of pseudouridine at positions 38, 39 and 40 in the anticodon stem and loop of transfer RNAs.</text>
</comment>
<dbReference type="Proteomes" id="UP000640583">
    <property type="component" value="Unassembled WGS sequence"/>
</dbReference>
<comment type="caution">
    <text evidence="9">The sequence shown here is derived from an EMBL/GenBank/DDBJ whole genome shotgun (WGS) entry which is preliminary data.</text>
</comment>
<evidence type="ECO:0000256" key="5">
    <source>
        <dbReference type="PIRSR" id="PIRSR001430-1"/>
    </source>
</evidence>
<dbReference type="NCBIfam" id="TIGR00071">
    <property type="entry name" value="hisT_truA"/>
    <property type="match status" value="1"/>
</dbReference>